<protein>
    <submittedName>
        <fullName evidence="1">Uncharacterized protein</fullName>
    </submittedName>
</protein>
<keyword evidence="2" id="KW-1185">Reference proteome</keyword>
<organism evidence="1 2">
    <name type="scientific">Mucilaginibacter humi</name>
    <dbReference type="NCBI Taxonomy" id="2732510"/>
    <lineage>
        <taxon>Bacteria</taxon>
        <taxon>Pseudomonadati</taxon>
        <taxon>Bacteroidota</taxon>
        <taxon>Sphingobacteriia</taxon>
        <taxon>Sphingobacteriales</taxon>
        <taxon>Sphingobacteriaceae</taxon>
        <taxon>Mucilaginibacter</taxon>
    </lineage>
</organism>
<proteinExistence type="predicted"/>
<accession>A0ABX1W4N9</accession>
<evidence type="ECO:0000313" key="1">
    <source>
        <dbReference type="EMBL" id="NNU33240.1"/>
    </source>
</evidence>
<comment type="caution">
    <text evidence="1">The sequence shown here is derived from an EMBL/GenBank/DDBJ whole genome shotgun (WGS) entry which is preliminary data.</text>
</comment>
<dbReference type="RefSeq" id="WP_175268941.1">
    <property type="nucleotide sequence ID" value="NZ_JABFCR010000006.1"/>
</dbReference>
<evidence type="ECO:0000313" key="2">
    <source>
        <dbReference type="Proteomes" id="UP000566071"/>
    </source>
</evidence>
<name>A0ABX1W4N9_9SPHI</name>
<sequence>MERRKFIQQSTVFTASFFIAKDLMAKNDGPIYGHNGMKYRMDNTGVNSTRKTTR</sequence>
<dbReference type="Proteomes" id="UP000566071">
    <property type="component" value="Unassembled WGS sequence"/>
</dbReference>
<gene>
    <name evidence="1" type="ORF">HK413_01985</name>
</gene>
<reference evidence="1 2" key="1">
    <citation type="submission" date="2020-05" db="EMBL/GenBank/DDBJ databases">
        <authorList>
            <person name="Khan S.A."/>
            <person name="Jeon C.O."/>
            <person name="Chun B.H."/>
        </authorList>
    </citation>
    <scope>NUCLEOTIDE SEQUENCE [LARGE SCALE GENOMIC DNA]</scope>
    <source>
        <strain evidence="1 2">S1162</strain>
    </source>
</reference>
<dbReference type="EMBL" id="JABFCR010000006">
    <property type="protein sequence ID" value="NNU33240.1"/>
    <property type="molecule type" value="Genomic_DNA"/>
</dbReference>